<sequence>MDRGSAMRWPALRGRAMRLDDLNGRVIAGRFELKEMIGKGGYGAVFDARQLSVDRRCAVKVLLPGRADDHCVEERFRAEARATSRLTHPHTLVLYDFGVDEETGFLFLVTEFLDGQTLDDLLDLEQTIAPQRAVGILTQIAHSLEDAHQQGLVHRDVKPKNIMLVERAGQRDFVKVIDFGIAKALTGAGEDEGLTQTGTLVGTPQYMAPEQLLGGEVDARSDQYALAVVAYRMLTGRNPFSAATPMETALRHINERALPLRTYCPELRVSQSFEDALLRALEKAPKHRYPSTVAMVDALRDALGDTPDTALQDPSESGQRTTEDWPQLSAQVVAAHTRVLDAVDTGQERTAATRNLLAAGEAAGVGERGASPGAPAEESGEEVGVGERGASPGAPAEESGEEVGGAGELSQAGGGATTSEVGASMVIDIATDAIAETSLEESSNPCVIQAPGAREDTAVLALAKRNEAPSTKTEKRPLIKRPHARPAIAAVLAATVLLVAIVVVTGFLGRDGGATQAATVAQAPAPAAIEAAAAEVEEDTTLQAARADLGRAYAVSVVAAAEAGARTSALDRGGTVTAMTIKVAEAIERANPRTGTVQVTMIPWGTLYVGRRARGEATRQRLELPVGRHELTLRQDGEVRARQTVDVVAGAHRMVVLEAPF</sequence>
<dbReference type="GO" id="GO:0005524">
    <property type="term" value="F:ATP binding"/>
    <property type="evidence" value="ECO:0007669"/>
    <property type="project" value="UniProtKB-UniRule"/>
</dbReference>
<gene>
    <name evidence="11" type="ORF">FRC98_06825</name>
</gene>
<feature type="domain" description="Protein kinase" evidence="10">
    <location>
        <begin position="31"/>
        <end position="303"/>
    </location>
</feature>
<feature type="binding site" evidence="7">
    <location>
        <position position="60"/>
    </location>
    <ligand>
        <name>ATP</name>
        <dbReference type="ChEBI" id="CHEBI:30616"/>
    </ligand>
</feature>
<feature type="region of interest" description="Disordered" evidence="8">
    <location>
        <begin position="304"/>
        <end position="325"/>
    </location>
</feature>
<proteinExistence type="predicted"/>
<dbReference type="PANTHER" id="PTHR43289:SF6">
    <property type="entry name" value="SERINE_THREONINE-PROTEIN KINASE NEKL-3"/>
    <property type="match status" value="1"/>
</dbReference>
<dbReference type="Pfam" id="PF00069">
    <property type="entry name" value="Pkinase"/>
    <property type="match status" value="1"/>
</dbReference>
<dbReference type="GO" id="GO:0004674">
    <property type="term" value="F:protein serine/threonine kinase activity"/>
    <property type="evidence" value="ECO:0007669"/>
    <property type="project" value="UniProtKB-KW"/>
</dbReference>
<evidence type="ECO:0000256" key="6">
    <source>
        <dbReference type="ARBA" id="ARBA00022840"/>
    </source>
</evidence>
<organism evidence="11 12">
    <name type="scientific">Lujinxingia vulgaris</name>
    <dbReference type="NCBI Taxonomy" id="2600176"/>
    <lineage>
        <taxon>Bacteria</taxon>
        <taxon>Deltaproteobacteria</taxon>
        <taxon>Bradymonadales</taxon>
        <taxon>Lujinxingiaceae</taxon>
        <taxon>Lujinxingia</taxon>
    </lineage>
</organism>
<evidence type="ECO:0000259" key="10">
    <source>
        <dbReference type="PROSITE" id="PS50011"/>
    </source>
</evidence>
<evidence type="ECO:0000256" key="9">
    <source>
        <dbReference type="SAM" id="Phobius"/>
    </source>
</evidence>
<dbReference type="PROSITE" id="PS00107">
    <property type="entry name" value="PROTEIN_KINASE_ATP"/>
    <property type="match status" value="1"/>
</dbReference>
<evidence type="ECO:0000256" key="1">
    <source>
        <dbReference type="ARBA" id="ARBA00012513"/>
    </source>
</evidence>
<dbReference type="AlphaFoldDB" id="A0A5C6XFL1"/>
<keyword evidence="9" id="KW-0472">Membrane</keyword>
<dbReference type="PANTHER" id="PTHR43289">
    <property type="entry name" value="MITOGEN-ACTIVATED PROTEIN KINASE KINASE KINASE 20-RELATED"/>
    <property type="match status" value="1"/>
</dbReference>
<evidence type="ECO:0000256" key="8">
    <source>
        <dbReference type="SAM" id="MobiDB-lite"/>
    </source>
</evidence>
<accession>A0A5C6XFL1</accession>
<keyword evidence="4 7" id="KW-0547">Nucleotide-binding</keyword>
<dbReference type="FunFam" id="1.10.510.10:FF:000021">
    <property type="entry name" value="Serine/threonine protein kinase"/>
    <property type="match status" value="1"/>
</dbReference>
<evidence type="ECO:0000256" key="3">
    <source>
        <dbReference type="ARBA" id="ARBA00022679"/>
    </source>
</evidence>
<feature type="compositionally biased region" description="Low complexity" evidence="8">
    <location>
        <begin position="362"/>
        <end position="377"/>
    </location>
</feature>
<dbReference type="Proteomes" id="UP000321412">
    <property type="component" value="Unassembled WGS sequence"/>
</dbReference>
<feature type="region of interest" description="Disordered" evidence="8">
    <location>
        <begin position="362"/>
        <end position="417"/>
    </location>
</feature>
<comment type="caution">
    <text evidence="11">The sequence shown here is derived from an EMBL/GenBank/DDBJ whole genome shotgun (WGS) entry which is preliminary data.</text>
</comment>
<evidence type="ECO:0000256" key="4">
    <source>
        <dbReference type="ARBA" id="ARBA00022741"/>
    </source>
</evidence>
<keyword evidence="9" id="KW-0812">Transmembrane</keyword>
<keyword evidence="6 7" id="KW-0067">ATP-binding</keyword>
<protein>
    <recommendedName>
        <fullName evidence="1">non-specific serine/threonine protein kinase</fullName>
        <ecNumber evidence="1">2.7.11.1</ecNumber>
    </recommendedName>
</protein>
<dbReference type="CDD" id="cd14014">
    <property type="entry name" value="STKc_PknB_like"/>
    <property type="match status" value="1"/>
</dbReference>
<dbReference type="InterPro" id="IPR008271">
    <property type="entry name" value="Ser/Thr_kinase_AS"/>
</dbReference>
<keyword evidence="2 11" id="KW-0723">Serine/threonine-protein kinase</keyword>
<evidence type="ECO:0000256" key="5">
    <source>
        <dbReference type="ARBA" id="ARBA00022777"/>
    </source>
</evidence>
<dbReference type="EMBL" id="VOSM01000002">
    <property type="protein sequence ID" value="TXD38589.1"/>
    <property type="molecule type" value="Genomic_DNA"/>
</dbReference>
<keyword evidence="5 11" id="KW-0418">Kinase</keyword>
<dbReference type="InterPro" id="IPR017441">
    <property type="entry name" value="Protein_kinase_ATP_BS"/>
</dbReference>
<evidence type="ECO:0000313" key="12">
    <source>
        <dbReference type="Proteomes" id="UP000321412"/>
    </source>
</evidence>
<dbReference type="SUPFAM" id="SSF56112">
    <property type="entry name" value="Protein kinase-like (PK-like)"/>
    <property type="match status" value="1"/>
</dbReference>
<keyword evidence="12" id="KW-1185">Reference proteome</keyword>
<dbReference type="PROSITE" id="PS00108">
    <property type="entry name" value="PROTEIN_KINASE_ST"/>
    <property type="match status" value="1"/>
</dbReference>
<evidence type="ECO:0000256" key="2">
    <source>
        <dbReference type="ARBA" id="ARBA00022527"/>
    </source>
</evidence>
<dbReference type="Gene3D" id="3.30.200.20">
    <property type="entry name" value="Phosphorylase Kinase, domain 1"/>
    <property type="match status" value="1"/>
</dbReference>
<evidence type="ECO:0000313" key="11">
    <source>
        <dbReference type="EMBL" id="TXD38589.1"/>
    </source>
</evidence>
<dbReference type="Gene3D" id="1.10.510.10">
    <property type="entry name" value="Transferase(Phosphotransferase) domain 1"/>
    <property type="match status" value="1"/>
</dbReference>
<evidence type="ECO:0000256" key="7">
    <source>
        <dbReference type="PROSITE-ProRule" id="PRU10141"/>
    </source>
</evidence>
<name>A0A5C6XFL1_9DELT</name>
<dbReference type="InterPro" id="IPR011009">
    <property type="entry name" value="Kinase-like_dom_sf"/>
</dbReference>
<reference evidence="11 12" key="1">
    <citation type="submission" date="2019-08" db="EMBL/GenBank/DDBJ databases">
        <title>Bradymonadales sp. TMQ4.</title>
        <authorList>
            <person name="Liang Q."/>
        </authorList>
    </citation>
    <scope>NUCLEOTIDE SEQUENCE [LARGE SCALE GENOMIC DNA]</scope>
    <source>
        <strain evidence="11 12">TMQ4</strain>
    </source>
</reference>
<feature type="transmembrane region" description="Helical" evidence="9">
    <location>
        <begin position="487"/>
        <end position="508"/>
    </location>
</feature>
<dbReference type="PROSITE" id="PS50011">
    <property type="entry name" value="PROTEIN_KINASE_DOM"/>
    <property type="match status" value="1"/>
</dbReference>
<dbReference type="SMART" id="SM00220">
    <property type="entry name" value="S_TKc"/>
    <property type="match status" value="1"/>
</dbReference>
<dbReference type="EC" id="2.7.11.1" evidence="1"/>
<dbReference type="InterPro" id="IPR000719">
    <property type="entry name" value="Prot_kinase_dom"/>
</dbReference>
<feature type="compositionally biased region" description="Gly residues" evidence="8">
    <location>
        <begin position="402"/>
        <end position="416"/>
    </location>
</feature>
<keyword evidence="9" id="KW-1133">Transmembrane helix</keyword>
<keyword evidence="3" id="KW-0808">Transferase</keyword>
<dbReference type="OrthoDB" id="9779541at2"/>